<evidence type="ECO:0000256" key="1">
    <source>
        <dbReference type="PROSITE-ProRule" id="PRU00169"/>
    </source>
</evidence>
<accession>A0A7K3WQ67</accession>
<dbReference type="InterPro" id="IPR011006">
    <property type="entry name" value="CheY-like_superfamily"/>
</dbReference>
<dbReference type="PANTHER" id="PTHR43228:SF1">
    <property type="entry name" value="TWO-COMPONENT RESPONSE REGULATOR ARR22"/>
    <property type="match status" value="1"/>
</dbReference>
<evidence type="ECO:0000313" key="4">
    <source>
        <dbReference type="Proteomes" id="UP000486602"/>
    </source>
</evidence>
<evidence type="ECO:0000259" key="2">
    <source>
        <dbReference type="PROSITE" id="PS50110"/>
    </source>
</evidence>
<dbReference type="RefSeq" id="WP_163285092.1">
    <property type="nucleotide sequence ID" value="NZ_JAAGVY010000014.1"/>
</dbReference>
<dbReference type="SUPFAM" id="SSF52172">
    <property type="entry name" value="CheY-like"/>
    <property type="match status" value="1"/>
</dbReference>
<dbReference type="EMBL" id="JAAGVY010000014">
    <property type="protein sequence ID" value="NEN23696.1"/>
    <property type="molecule type" value="Genomic_DNA"/>
</dbReference>
<feature type="modified residue" description="4-aspartylphosphate" evidence="1">
    <location>
        <position position="62"/>
    </location>
</feature>
<dbReference type="PROSITE" id="PS50110">
    <property type="entry name" value="RESPONSE_REGULATORY"/>
    <property type="match status" value="1"/>
</dbReference>
<sequence>MNRKCVWVVDDDPIFRLIFSITLKKSFDNFTIIEHENGRLACDSLYDGLEGNTDLPQCLFMDINMPEMSGWQCMDKILELMPSSLAFFPKIYIVSSSINTDDEQKAYSYPFTSGYLTKPISIEKFQEILSV</sequence>
<protein>
    <submittedName>
        <fullName evidence="3">Response regulator</fullName>
    </submittedName>
</protein>
<dbReference type="AlphaFoldDB" id="A0A7K3WQ67"/>
<dbReference type="InterPro" id="IPR001789">
    <property type="entry name" value="Sig_transdc_resp-reg_receiver"/>
</dbReference>
<dbReference type="InterPro" id="IPR052048">
    <property type="entry name" value="ST_Response_Regulator"/>
</dbReference>
<feature type="domain" description="Response regulatory" evidence="2">
    <location>
        <begin position="5"/>
        <end position="131"/>
    </location>
</feature>
<evidence type="ECO:0000313" key="3">
    <source>
        <dbReference type="EMBL" id="NEN23696.1"/>
    </source>
</evidence>
<keyword evidence="4" id="KW-1185">Reference proteome</keyword>
<reference evidence="3 4" key="1">
    <citation type="submission" date="2020-02" db="EMBL/GenBank/DDBJ databases">
        <title>Out from the shadows clarifying the taxonomy of the family Cryomorphaceae and related taxa by utilizing the GTDB taxonomic framework.</title>
        <authorList>
            <person name="Bowman J.P."/>
        </authorList>
    </citation>
    <scope>NUCLEOTIDE SEQUENCE [LARGE SCALE GENOMIC DNA]</scope>
    <source>
        <strain evidence="3 4">QSSC 1-22</strain>
    </source>
</reference>
<dbReference type="Proteomes" id="UP000486602">
    <property type="component" value="Unassembled WGS sequence"/>
</dbReference>
<dbReference type="Gene3D" id="3.40.50.2300">
    <property type="match status" value="1"/>
</dbReference>
<dbReference type="Pfam" id="PF00072">
    <property type="entry name" value="Response_reg"/>
    <property type="match status" value="1"/>
</dbReference>
<dbReference type="SMART" id="SM00448">
    <property type="entry name" value="REC"/>
    <property type="match status" value="1"/>
</dbReference>
<name>A0A7K3WQ67_9FLAO</name>
<dbReference type="PANTHER" id="PTHR43228">
    <property type="entry name" value="TWO-COMPONENT RESPONSE REGULATOR"/>
    <property type="match status" value="1"/>
</dbReference>
<comment type="caution">
    <text evidence="3">The sequence shown here is derived from an EMBL/GenBank/DDBJ whole genome shotgun (WGS) entry which is preliminary data.</text>
</comment>
<dbReference type="GO" id="GO:0000160">
    <property type="term" value="P:phosphorelay signal transduction system"/>
    <property type="evidence" value="ECO:0007669"/>
    <property type="project" value="InterPro"/>
</dbReference>
<proteinExistence type="predicted"/>
<gene>
    <name evidence="3" type="ORF">G3O08_09310</name>
</gene>
<organism evidence="3 4">
    <name type="scientific">Cryomorpha ignava</name>
    <dbReference type="NCBI Taxonomy" id="101383"/>
    <lineage>
        <taxon>Bacteria</taxon>
        <taxon>Pseudomonadati</taxon>
        <taxon>Bacteroidota</taxon>
        <taxon>Flavobacteriia</taxon>
        <taxon>Flavobacteriales</taxon>
        <taxon>Cryomorphaceae</taxon>
        <taxon>Cryomorpha</taxon>
    </lineage>
</organism>
<keyword evidence="1" id="KW-0597">Phosphoprotein</keyword>